<name>A0A172YEX0_9GAMM</name>
<dbReference type="Proteomes" id="UP000077875">
    <property type="component" value="Chromosome"/>
</dbReference>
<keyword evidence="2" id="KW-1185">Reference proteome</keyword>
<evidence type="ECO:0000313" key="2">
    <source>
        <dbReference type="Proteomes" id="UP000077875"/>
    </source>
</evidence>
<dbReference type="STRING" id="376489.A5892_10385"/>
<sequence length="76" mass="8719">MPITKKESPFKGAKCQICNSPLHWPEPMPDDSMLCCPNGHEICTMAEFRQAAYEMALREEIQIRRIQPLDSQRLSA</sequence>
<gene>
    <name evidence="1" type="ORF">A5892_10385</name>
</gene>
<dbReference type="AlphaFoldDB" id="A0A172YEX0"/>
<dbReference type="EMBL" id="CP015243">
    <property type="protein sequence ID" value="ANF57821.1"/>
    <property type="molecule type" value="Genomic_DNA"/>
</dbReference>
<dbReference type="KEGG" id="haa:A5892_10385"/>
<evidence type="ECO:0000313" key="1">
    <source>
        <dbReference type="EMBL" id="ANF57821.1"/>
    </source>
</evidence>
<proteinExistence type="predicted"/>
<accession>A0A172YEX0</accession>
<reference evidence="1 2" key="1">
    <citation type="submission" date="2016-04" db="EMBL/GenBank/DDBJ databases">
        <title>Complete Genome Sequence of Halotalea alkalilenta IHB B 13600.</title>
        <authorList>
            <person name="Swarnkar M.K."/>
            <person name="Sharma A."/>
            <person name="Kaushal K."/>
            <person name="Soni R."/>
            <person name="Rana S."/>
            <person name="Singh A.K."/>
            <person name="Gulati A."/>
        </authorList>
    </citation>
    <scope>NUCLEOTIDE SEQUENCE [LARGE SCALE GENOMIC DNA]</scope>
    <source>
        <strain evidence="1 2">IHB B 13600</strain>
    </source>
</reference>
<protein>
    <submittedName>
        <fullName evidence="1">Uncharacterized protein</fullName>
    </submittedName>
</protein>
<organism evidence="1 2">
    <name type="scientific">Halotalea alkalilenta</name>
    <dbReference type="NCBI Taxonomy" id="376489"/>
    <lineage>
        <taxon>Bacteria</taxon>
        <taxon>Pseudomonadati</taxon>
        <taxon>Pseudomonadota</taxon>
        <taxon>Gammaproteobacteria</taxon>
        <taxon>Oceanospirillales</taxon>
        <taxon>Halomonadaceae</taxon>
        <taxon>Halotalea</taxon>
    </lineage>
</organism>